<keyword evidence="2" id="KW-1185">Reference proteome</keyword>
<accession>A0AAV1S653</accession>
<dbReference type="EMBL" id="CAWUPB010001173">
    <property type="protein sequence ID" value="CAK7346006.1"/>
    <property type="molecule type" value="Genomic_DNA"/>
</dbReference>
<name>A0AAV1S653_9ROSI</name>
<proteinExistence type="predicted"/>
<sequence>MRYLFLDDCISMGVLGGCFYVCDENGLWMMKENSVQESWTEFCRMIRSPMSLNQLIKYLVGGEVVVNHDNKCLKLCNPANKFWGWALPLEKDDKLWSEDCFSFPGLQNSIRTVAHASSLFLFKDNMKGNKDGQCDIKIDMVEVVSCRYCLFKHHSSIIRLGEIITVA</sequence>
<evidence type="ECO:0000313" key="2">
    <source>
        <dbReference type="Proteomes" id="UP001314170"/>
    </source>
</evidence>
<evidence type="ECO:0008006" key="3">
    <source>
        <dbReference type="Google" id="ProtNLM"/>
    </source>
</evidence>
<evidence type="ECO:0000313" key="1">
    <source>
        <dbReference type="EMBL" id="CAK7346006.1"/>
    </source>
</evidence>
<organism evidence="1 2">
    <name type="scientific">Dovyalis caffra</name>
    <dbReference type="NCBI Taxonomy" id="77055"/>
    <lineage>
        <taxon>Eukaryota</taxon>
        <taxon>Viridiplantae</taxon>
        <taxon>Streptophyta</taxon>
        <taxon>Embryophyta</taxon>
        <taxon>Tracheophyta</taxon>
        <taxon>Spermatophyta</taxon>
        <taxon>Magnoliopsida</taxon>
        <taxon>eudicotyledons</taxon>
        <taxon>Gunneridae</taxon>
        <taxon>Pentapetalae</taxon>
        <taxon>rosids</taxon>
        <taxon>fabids</taxon>
        <taxon>Malpighiales</taxon>
        <taxon>Salicaceae</taxon>
        <taxon>Flacourtieae</taxon>
        <taxon>Dovyalis</taxon>
    </lineage>
</organism>
<comment type="caution">
    <text evidence="1">The sequence shown here is derived from an EMBL/GenBank/DDBJ whole genome shotgun (WGS) entry which is preliminary data.</text>
</comment>
<protein>
    <recommendedName>
        <fullName evidence="3">F-box protein</fullName>
    </recommendedName>
</protein>
<dbReference type="Proteomes" id="UP001314170">
    <property type="component" value="Unassembled WGS sequence"/>
</dbReference>
<dbReference type="AlphaFoldDB" id="A0AAV1S653"/>
<gene>
    <name evidence="1" type="ORF">DCAF_LOCUS18673</name>
</gene>
<reference evidence="1 2" key="1">
    <citation type="submission" date="2024-01" db="EMBL/GenBank/DDBJ databases">
        <authorList>
            <person name="Waweru B."/>
        </authorList>
    </citation>
    <scope>NUCLEOTIDE SEQUENCE [LARGE SCALE GENOMIC DNA]</scope>
</reference>